<evidence type="ECO:0000313" key="15">
    <source>
        <dbReference type="EMBL" id="MBN4077416.1"/>
    </source>
</evidence>
<keyword evidence="10 13" id="KW-0067">ATP-binding</keyword>
<proteinExistence type="inferred from homology"/>
<evidence type="ECO:0000256" key="11">
    <source>
        <dbReference type="ARBA" id="ARBA00029774"/>
    </source>
</evidence>
<evidence type="ECO:0000256" key="1">
    <source>
        <dbReference type="ARBA" id="ARBA00004496"/>
    </source>
</evidence>
<reference evidence="15" key="1">
    <citation type="submission" date="2021-02" db="EMBL/GenBank/DDBJ databases">
        <title>Activity-based single-cell genomes from oceanic crustal fluid captures similar information to metagenomic and metatranscriptomic surveys with orders of magnitude less sampling.</title>
        <authorList>
            <person name="D'Angelo T.S."/>
            <person name="Orcutt B.N."/>
        </authorList>
    </citation>
    <scope>NUCLEOTIDE SEQUENCE [LARGE SCALE GENOMIC DNA]</scope>
    <source>
        <strain evidence="15">AH-315-E05</strain>
    </source>
</reference>
<evidence type="ECO:0000259" key="14">
    <source>
        <dbReference type="PROSITE" id="PS51163"/>
    </source>
</evidence>
<evidence type="ECO:0000256" key="8">
    <source>
        <dbReference type="ARBA" id="ARBA00022695"/>
    </source>
</evidence>
<evidence type="ECO:0000313" key="16">
    <source>
        <dbReference type="Proteomes" id="UP000765003"/>
    </source>
</evidence>
<dbReference type="NCBIfam" id="TIGR00057">
    <property type="entry name" value="L-threonylcarbamoyladenylate synthase"/>
    <property type="match status" value="1"/>
</dbReference>
<keyword evidence="7 13" id="KW-0819">tRNA processing</keyword>
<evidence type="ECO:0000256" key="10">
    <source>
        <dbReference type="ARBA" id="ARBA00022840"/>
    </source>
</evidence>
<keyword evidence="5 13" id="KW-0963">Cytoplasm</keyword>
<dbReference type="PIRSF" id="PIRSF004930">
    <property type="entry name" value="Tln_factor_SUA5"/>
    <property type="match status" value="1"/>
</dbReference>
<keyword evidence="8 13" id="KW-0548">Nucleotidyltransferase</keyword>
<dbReference type="InterPro" id="IPR010923">
    <property type="entry name" value="T(6)A37_SUA5"/>
</dbReference>
<protein>
    <recommendedName>
        <fullName evidence="4 13">Threonylcarbamoyl-AMP synthase</fullName>
        <shortName evidence="13">TC-AMP synthase</shortName>
        <ecNumber evidence="3 13">2.7.7.87</ecNumber>
    </recommendedName>
    <alternativeName>
        <fullName evidence="11 13">L-threonylcarbamoyladenylate synthase</fullName>
    </alternativeName>
</protein>
<comment type="subcellular location">
    <subcellularLocation>
        <location evidence="1 13">Cytoplasm</location>
    </subcellularLocation>
</comment>
<dbReference type="PANTHER" id="PTHR17490">
    <property type="entry name" value="SUA5"/>
    <property type="match status" value="1"/>
</dbReference>
<evidence type="ECO:0000256" key="5">
    <source>
        <dbReference type="ARBA" id="ARBA00022490"/>
    </source>
</evidence>
<evidence type="ECO:0000256" key="7">
    <source>
        <dbReference type="ARBA" id="ARBA00022694"/>
    </source>
</evidence>
<comment type="function">
    <text evidence="13">Required for the formation of a threonylcarbamoyl group on adenosine at position 37 (t(6)A37) in tRNAs that read codons beginning with adenine.</text>
</comment>
<dbReference type="InterPro" id="IPR006070">
    <property type="entry name" value="Sua5-like_dom"/>
</dbReference>
<evidence type="ECO:0000256" key="4">
    <source>
        <dbReference type="ARBA" id="ARBA00015492"/>
    </source>
</evidence>
<keyword evidence="6 13" id="KW-0808">Transferase</keyword>
<dbReference type="Gene3D" id="3.90.870.10">
    <property type="entry name" value="DHBP synthase"/>
    <property type="match status" value="1"/>
</dbReference>
<dbReference type="PROSITE" id="PS51163">
    <property type="entry name" value="YRDC"/>
    <property type="match status" value="1"/>
</dbReference>
<dbReference type="InterPro" id="IPR038385">
    <property type="entry name" value="Sua5/YwlC_C"/>
</dbReference>
<evidence type="ECO:0000256" key="6">
    <source>
        <dbReference type="ARBA" id="ARBA00022679"/>
    </source>
</evidence>
<feature type="domain" description="YrdC-like" evidence="14">
    <location>
        <begin position="14"/>
        <end position="208"/>
    </location>
</feature>
<comment type="similarity">
    <text evidence="2 13">Belongs to the SUA5 family.</text>
</comment>
<dbReference type="SUPFAM" id="SSF55821">
    <property type="entry name" value="YrdC/RibB"/>
    <property type="match status" value="1"/>
</dbReference>
<evidence type="ECO:0000256" key="9">
    <source>
        <dbReference type="ARBA" id="ARBA00022741"/>
    </source>
</evidence>
<name>A0ABS3AVN6_9FIRM</name>
<organism evidence="15 16">
    <name type="scientific">Sulfobacillus acidophilus</name>
    <dbReference type="NCBI Taxonomy" id="53633"/>
    <lineage>
        <taxon>Bacteria</taxon>
        <taxon>Bacillati</taxon>
        <taxon>Bacillota</taxon>
        <taxon>Clostridia</taxon>
        <taxon>Eubacteriales</taxon>
        <taxon>Clostridiales Family XVII. Incertae Sedis</taxon>
        <taxon>Sulfobacillus</taxon>
    </lineage>
</organism>
<evidence type="ECO:0000256" key="13">
    <source>
        <dbReference type="PIRNR" id="PIRNR004930"/>
    </source>
</evidence>
<evidence type="ECO:0000256" key="2">
    <source>
        <dbReference type="ARBA" id="ARBA00007663"/>
    </source>
</evidence>
<dbReference type="Gene3D" id="3.40.50.11030">
    <property type="entry name" value="Threonylcarbamoyl-AMP synthase, C-terminal domain"/>
    <property type="match status" value="1"/>
</dbReference>
<evidence type="ECO:0000256" key="12">
    <source>
        <dbReference type="ARBA" id="ARBA00048366"/>
    </source>
</evidence>
<keyword evidence="9 13" id="KW-0547">Nucleotide-binding</keyword>
<dbReference type="PANTHER" id="PTHR17490:SF16">
    <property type="entry name" value="THREONYLCARBAMOYL-AMP SYNTHASE"/>
    <property type="match status" value="1"/>
</dbReference>
<dbReference type="InterPro" id="IPR050156">
    <property type="entry name" value="TC-AMP_synthase_SUA5"/>
</dbReference>
<comment type="caution">
    <text evidence="15">The sequence shown here is derived from an EMBL/GenBank/DDBJ whole genome shotgun (WGS) entry which is preliminary data.</text>
</comment>
<keyword evidence="16" id="KW-1185">Reference proteome</keyword>
<dbReference type="Pfam" id="PF01300">
    <property type="entry name" value="Sua5_yciO_yrdC"/>
    <property type="match status" value="1"/>
</dbReference>
<dbReference type="Pfam" id="PF03481">
    <property type="entry name" value="Sua5_C"/>
    <property type="match status" value="1"/>
</dbReference>
<evidence type="ECO:0000256" key="3">
    <source>
        <dbReference type="ARBA" id="ARBA00012584"/>
    </source>
</evidence>
<accession>A0ABS3AVN6</accession>
<dbReference type="EMBL" id="JAFITA010000008">
    <property type="protein sequence ID" value="MBN4077416.1"/>
    <property type="molecule type" value="Genomic_DNA"/>
</dbReference>
<sequence>MKSTKTLILNGQLQKDIEVASELLSNDKIVSFCTETVYGLGAWGFSEKAINKIFKAKNRPKCNPLIFHVANIASAKKLFFHENCKNKDVIENRFTLLAHSFWPGPLTIVSFKSNKVPLLATANSAKVAVRIPSHLVAQKLLNTVKKPLVAPSANASNRPSPTCAKHVLATLDGKIDAVLDGGICQRGLESTVVDITQKCPIILRLGAISFEQIKAILPNIKVKNGGKKLKNEHASPGMLKKHYSPEIDSITLLPSSEMLKFWHTKTALLMLNNSAKKLKKELGIRKYKSPIETLPDDPLLYAKELYAAFYRLENHNATKLIIEKPALNLKNTDDWQAILDRLKRASSKNN</sequence>
<dbReference type="Proteomes" id="UP000765003">
    <property type="component" value="Unassembled WGS sequence"/>
</dbReference>
<dbReference type="InterPro" id="IPR005145">
    <property type="entry name" value="Sua5_C"/>
</dbReference>
<dbReference type="EC" id="2.7.7.87" evidence="3 13"/>
<gene>
    <name evidence="15" type="ORF">JYT19_00735</name>
</gene>
<dbReference type="InterPro" id="IPR017945">
    <property type="entry name" value="DHBP_synth_RibB-like_a/b_dom"/>
</dbReference>
<comment type="catalytic activity">
    <reaction evidence="12 13">
        <text>L-threonine + hydrogencarbonate + ATP = L-threonylcarbamoyladenylate + diphosphate + H2O</text>
        <dbReference type="Rhea" id="RHEA:36407"/>
        <dbReference type="ChEBI" id="CHEBI:15377"/>
        <dbReference type="ChEBI" id="CHEBI:17544"/>
        <dbReference type="ChEBI" id="CHEBI:30616"/>
        <dbReference type="ChEBI" id="CHEBI:33019"/>
        <dbReference type="ChEBI" id="CHEBI:57926"/>
        <dbReference type="ChEBI" id="CHEBI:73682"/>
        <dbReference type="EC" id="2.7.7.87"/>
    </reaction>
</comment>